<dbReference type="InParanoid" id="A0A7M7GQS5"/>
<keyword evidence="2" id="KW-1133">Transmembrane helix</keyword>
<dbReference type="EnsemblMetazoa" id="XM_003728780">
    <property type="protein sequence ID" value="XP_003728828"/>
    <property type="gene ID" value="LOC100892262"/>
</dbReference>
<dbReference type="GeneID" id="100892262"/>
<reference evidence="4" key="1">
    <citation type="submission" date="2015-02" db="EMBL/GenBank/DDBJ databases">
        <title>Genome sequencing for Strongylocentrotus purpuratus.</title>
        <authorList>
            <person name="Murali S."/>
            <person name="Liu Y."/>
            <person name="Vee V."/>
            <person name="English A."/>
            <person name="Wang M."/>
            <person name="Skinner E."/>
            <person name="Han Y."/>
            <person name="Muzny D.M."/>
            <person name="Worley K.C."/>
            <person name="Gibbs R.A."/>
        </authorList>
    </citation>
    <scope>NUCLEOTIDE SEQUENCE</scope>
</reference>
<evidence type="ECO:0000256" key="1">
    <source>
        <dbReference type="SAM" id="MobiDB-lite"/>
    </source>
</evidence>
<evidence type="ECO:0000313" key="3">
    <source>
        <dbReference type="EnsemblMetazoa" id="XP_003728828"/>
    </source>
</evidence>
<evidence type="ECO:0000313" key="4">
    <source>
        <dbReference type="Proteomes" id="UP000007110"/>
    </source>
</evidence>
<feature type="transmembrane region" description="Helical" evidence="2">
    <location>
        <begin position="72"/>
        <end position="94"/>
    </location>
</feature>
<organism evidence="3 4">
    <name type="scientific">Strongylocentrotus purpuratus</name>
    <name type="common">Purple sea urchin</name>
    <dbReference type="NCBI Taxonomy" id="7668"/>
    <lineage>
        <taxon>Eukaryota</taxon>
        <taxon>Metazoa</taxon>
        <taxon>Echinodermata</taxon>
        <taxon>Eleutherozoa</taxon>
        <taxon>Echinozoa</taxon>
        <taxon>Echinoidea</taxon>
        <taxon>Euechinoidea</taxon>
        <taxon>Echinacea</taxon>
        <taxon>Camarodonta</taxon>
        <taxon>Echinidea</taxon>
        <taxon>Strongylocentrotidae</taxon>
        <taxon>Strongylocentrotus</taxon>
    </lineage>
</organism>
<reference evidence="3" key="2">
    <citation type="submission" date="2021-01" db="UniProtKB">
        <authorList>
            <consortium name="EnsemblMetazoa"/>
        </authorList>
    </citation>
    <scope>IDENTIFICATION</scope>
</reference>
<dbReference type="OMA" id="LRNYCAY"/>
<keyword evidence="2" id="KW-0812">Transmembrane</keyword>
<feature type="region of interest" description="Disordered" evidence="1">
    <location>
        <begin position="201"/>
        <end position="240"/>
    </location>
</feature>
<evidence type="ECO:0000256" key="2">
    <source>
        <dbReference type="SAM" id="Phobius"/>
    </source>
</evidence>
<dbReference type="RefSeq" id="XP_003728828.1">
    <property type="nucleotide sequence ID" value="XM_003728780.3"/>
</dbReference>
<dbReference type="Proteomes" id="UP000007110">
    <property type="component" value="Unassembled WGS sequence"/>
</dbReference>
<evidence type="ECO:0008006" key="5">
    <source>
        <dbReference type="Google" id="ProtNLM"/>
    </source>
</evidence>
<name>A0A7M7GQS5_STRPU</name>
<proteinExistence type="predicted"/>
<accession>A0A7M7GQS5</accession>
<protein>
    <recommendedName>
        <fullName evidence="5">Transmembrane protein</fullName>
    </recommendedName>
</protein>
<dbReference type="OrthoDB" id="10441979at2759"/>
<dbReference type="AlphaFoldDB" id="A0A7M7GQS5"/>
<keyword evidence="4" id="KW-1185">Reference proteome</keyword>
<keyword evidence="2" id="KW-0472">Membrane</keyword>
<dbReference type="KEGG" id="spu:100892262"/>
<sequence>MYAPCVLDDETVIGIILGHADTEAYLNRPKPESHRPAPITPKEPQKKCCLPSLPSILPEVSKMKCETLREPCLKSCVILSVVFSIAGIALVVVGTVMLTRQSASSSSSGGNHQWMLILGLLIVFVAITSYLCLRNYCAYHLGEAPVKVLSIEGEELKDCQYQLMKTPDGSIEKGSTVSETELHLKADVSELELAVTDGEKSEILASSEDQPTDNVTFEDEHGREPTSQHMPSDTESDLDCQPDVEFRRQLRRMSKALSEV</sequence>
<feature type="transmembrane region" description="Helical" evidence="2">
    <location>
        <begin position="114"/>
        <end position="133"/>
    </location>
</feature>